<name>A0A098LCM7_9BACT</name>
<comment type="caution">
    <text evidence="1">The sequence shown here is derived from an EMBL/GenBank/DDBJ whole genome shotgun (WGS) entry which is preliminary data.</text>
</comment>
<organism evidence="1 2">
    <name type="scientific">Sporocytophaga myxococcoides</name>
    <dbReference type="NCBI Taxonomy" id="153721"/>
    <lineage>
        <taxon>Bacteria</taxon>
        <taxon>Pseudomonadati</taxon>
        <taxon>Bacteroidota</taxon>
        <taxon>Cytophagia</taxon>
        <taxon>Cytophagales</taxon>
        <taxon>Cytophagaceae</taxon>
        <taxon>Sporocytophaga</taxon>
    </lineage>
</organism>
<proteinExistence type="predicted"/>
<reference evidence="1 2" key="1">
    <citation type="submission" date="2014-09" db="EMBL/GenBank/DDBJ databases">
        <title>Sporocytophaga myxococcoides PG-01 genome sequencing.</title>
        <authorList>
            <person name="Liu L."/>
            <person name="Gao P.J."/>
            <person name="Chen G.J."/>
            <person name="Wang L.S."/>
        </authorList>
    </citation>
    <scope>NUCLEOTIDE SEQUENCE [LARGE SCALE GENOMIC DNA]</scope>
    <source>
        <strain evidence="1 2">PG-01</strain>
    </source>
</reference>
<keyword evidence="2" id="KW-1185">Reference proteome</keyword>
<dbReference type="AlphaFoldDB" id="A0A098LCM7"/>
<dbReference type="STRING" id="153721.MYP_1041"/>
<dbReference type="EMBL" id="BBLT01000002">
    <property type="protein sequence ID" value="GAL83813.1"/>
    <property type="molecule type" value="Genomic_DNA"/>
</dbReference>
<evidence type="ECO:0000313" key="2">
    <source>
        <dbReference type="Proteomes" id="UP000030185"/>
    </source>
</evidence>
<evidence type="ECO:0000313" key="1">
    <source>
        <dbReference type="EMBL" id="GAL83813.1"/>
    </source>
</evidence>
<gene>
    <name evidence="1" type="ORF">MYP_1041</name>
</gene>
<dbReference type="Proteomes" id="UP000030185">
    <property type="component" value="Unassembled WGS sequence"/>
</dbReference>
<accession>A0A098LCM7</accession>
<sequence length="78" mass="9077">MEILDKLAKFYGITIDQIVHMGKEVPKEITVEDKTASEQLRLLSELDEKEKSIIYSMIDCMLTKKKFKDFFYNNVAGL</sequence>
<dbReference type="RefSeq" id="WP_052429958.1">
    <property type="nucleotide sequence ID" value="NZ_BBLT01000002.1"/>
</dbReference>
<protein>
    <submittedName>
        <fullName evidence="1">Cryptic phage CTXphi transcriptional repressor RstR</fullName>
    </submittedName>
</protein>
<dbReference type="eggNOG" id="COG1396">
    <property type="taxonomic scope" value="Bacteria"/>
</dbReference>